<dbReference type="PANTHER" id="PTHR42951">
    <property type="entry name" value="METALLO-BETA-LACTAMASE DOMAIN-CONTAINING"/>
    <property type="match status" value="1"/>
</dbReference>
<dbReference type="InterPro" id="IPR036866">
    <property type="entry name" value="RibonucZ/Hydroxyglut_hydro"/>
</dbReference>
<dbReference type="Proteomes" id="UP000184609">
    <property type="component" value="Unassembled WGS sequence"/>
</dbReference>
<dbReference type="NCBIfam" id="NF033088">
    <property type="entry name" value="bla_subclass_B1"/>
    <property type="match status" value="1"/>
</dbReference>
<keyword evidence="11" id="KW-0862">Zinc</keyword>
<evidence type="ECO:0000313" key="14">
    <source>
        <dbReference type="EMBL" id="SHO64544.1"/>
    </source>
</evidence>
<dbReference type="PANTHER" id="PTHR42951:SF4">
    <property type="entry name" value="ACYL-COENZYME A THIOESTERASE MBLAC2"/>
    <property type="match status" value="1"/>
</dbReference>
<evidence type="ECO:0000256" key="2">
    <source>
        <dbReference type="ARBA" id="ARBA00001947"/>
    </source>
</evidence>
<dbReference type="SUPFAM" id="SSF56281">
    <property type="entry name" value="Metallo-hydrolase/oxidoreductase"/>
    <property type="match status" value="1"/>
</dbReference>
<keyword evidence="15" id="KW-1185">Reference proteome</keyword>
<comment type="similarity">
    <text evidence="4">Belongs to the metallo-beta-lactamase superfamily. Class-B beta-lactamase family.</text>
</comment>
<feature type="domain" description="Metallo-beta-lactamase" evidence="13">
    <location>
        <begin position="54"/>
        <end position="223"/>
    </location>
</feature>
<comment type="subunit">
    <text evidence="5">Monomer.</text>
</comment>
<dbReference type="CDD" id="cd16302">
    <property type="entry name" value="CcrA-like_MBL-B1"/>
    <property type="match status" value="1"/>
</dbReference>
<comment type="catalytic activity">
    <reaction evidence="1">
        <text>a beta-lactam + H2O = a substituted beta-amino acid</text>
        <dbReference type="Rhea" id="RHEA:20401"/>
        <dbReference type="ChEBI" id="CHEBI:15377"/>
        <dbReference type="ChEBI" id="CHEBI:35627"/>
        <dbReference type="ChEBI" id="CHEBI:140347"/>
        <dbReference type="EC" id="3.5.2.6"/>
    </reaction>
</comment>
<sequence length="243" mass="26886">MSRFFFSLGLLAATFFMFSNLSFGQSEILKIEKIAPNTYRHISYLQTDSFGKVECNGMVVVSNGEAIVIDTPVDDASSKELIEYVEEELKSKIIAVIPTHFHEDCTGGLLEFQASWIPSYANIMTHNLAASHQLPIPQERFDKTKTFHVGGEELLVEFFGEGHTIDNVVAYFPKDQVLFGGCMIKAKGASEGFLGDANVEAWPVTVAKVKERFPDLKLVVPGHGQAGGVELLDYTIQLFAKEN</sequence>
<name>A0A1M7ZI46_9BACT</name>
<dbReference type="PROSITE" id="PS00744">
    <property type="entry name" value="BETA_LACTAMASE_B_2"/>
    <property type="match status" value="1"/>
</dbReference>
<dbReference type="EC" id="3.5.2.6" evidence="6"/>
<dbReference type="OrthoDB" id="9769598at2"/>
<dbReference type="GO" id="GO:0046677">
    <property type="term" value="P:response to antibiotic"/>
    <property type="evidence" value="ECO:0007669"/>
    <property type="project" value="UniProtKB-KW"/>
</dbReference>
<dbReference type="InterPro" id="IPR050855">
    <property type="entry name" value="NDM-1-like"/>
</dbReference>
<comment type="cofactor">
    <cofactor evidence="2">
        <name>Zn(2+)</name>
        <dbReference type="ChEBI" id="CHEBI:29105"/>
    </cofactor>
</comment>
<evidence type="ECO:0000256" key="5">
    <source>
        <dbReference type="ARBA" id="ARBA00011245"/>
    </source>
</evidence>
<dbReference type="GO" id="GO:0042597">
    <property type="term" value="C:periplasmic space"/>
    <property type="evidence" value="ECO:0007669"/>
    <property type="project" value="UniProtKB-SubCell"/>
</dbReference>
<keyword evidence="9" id="KW-0574">Periplasm</keyword>
<dbReference type="RefSeq" id="WP_073573114.1">
    <property type="nucleotide sequence ID" value="NZ_FRXN01000005.1"/>
</dbReference>
<evidence type="ECO:0000256" key="10">
    <source>
        <dbReference type="ARBA" id="ARBA00022801"/>
    </source>
</evidence>
<evidence type="ECO:0000256" key="6">
    <source>
        <dbReference type="ARBA" id="ARBA00012865"/>
    </source>
</evidence>
<evidence type="ECO:0000256" key="9">
    <source>
        <dbReference type="ARBA" id="ARBA00022764"/>
    </source>
</evidence>
<dbReference type="InterPro" id="IPR001018">
    <property type="entry name" value="Beta-lactamase_class-B_CS"/>
</dbReference>
<evidence type="ECO:0000256" key="11">
    <source>
        <dbReference type="ARBA" id="ARBA00022833"/>
    </source>
</evidence>
<dbReference type="SMART" id="SM00849">
    <property type="entry name" value="Lactamase_B"/>
    <property type="match status" value="1"/>
</dbReference>
<dbReference type="InterPro" id="IPR058199">
    <property type="entry name" value="BlaB//VIM/IMP-1"/>
</dbReference>
<organism evidence="14 15">
    <name type="scientific">Algoriphagus zhangzhouensis</name>
    <dbReference type="NCBI Taxonomy" id="1073327"/>
    <lineage>
        <taxon>Bacteria</taxon>
        <taxon>Pseudomonadati</taxon>
        <taxon>Bacteroidota</taxon>
        <taxon>Cytophagia</taxon>
        <taxon>Cytophagales</taxon>
        <taxon>Cyclobacteriaceae</taxon>
        <taxon>Algoriphagus</taxon>
    </lineage>
</organism>
<dbReference type="GO" id="GO:0017001">
    <property type="term" value="P:antibiotic catabolic process"/>
    <property type="evidence" value="ECO:0007669"/>
    <property type="project" value="InterPro"/>
</dbReference>
<protein>
    <recommendedName>
        <fullName evidence="6">beta-lactamase</fullName>
        <ecNumber evidence="6">3.5.2.6</ecNumber>
    </recommendedName>
</protein>
<dbReference type="EMBL" id="FRXN01000005">
    <property type="protein sequence ID" value="SHO64544.1"/>
    <property type="molecule type" value="Genomic_DNA"/>
</dbReference>
<evidence type="ECO:0000256" key="4">
    <source>
        <dbReference type="ARBA" id="ARBA00005250"/>
    </source>
</evidence>
<keyword evidence="7" id="KW-0479">Metal-binding</keyword>
<dbReference type="GO" id="GO:0008800">
    <property type="term" value="F:beta-lactamase activity"/>
    <property type="evidence" value="ECO:0007669"/>
    <property type="project" value="UniProtKB-EC"/>
</dbReference>
<dbReference type="Pfam" id="PF00753">
    <property type="entry name" value="Lactamase_B"/>
    <property type="match status" value="1"/>
</dbReference>
<evidence type="ECO:0000313" key="15">
    <source>
        <dbReference type="Proteomes" id="UP000184609"/>
    </source>
</evidence>
<proteinExistence type="inferred from homology"/>
<dbReference type="AlphaFoldDB" id="A0A1M7ZI46"/>
<gene>
    <name evidence="14" type="ORF">SAMN04488108_3522</name>
</gene>
<evidence type="ECO:0000259" key="13">
    <source>
        <dbReference type="SMART" id="SM00849"/>
    </source>
</evidence>
<dbReference type="STRING" id="1073327.SAMN04488108_3522"/>
<evidence type="ECO:0000256" key="3">
    <source>
        <dbReference type="ARBA" id="ARBA00004418"/>
    </source>
</evidence>
<dbReference type="Gene3D" id="3.60.15.10">
    <property type="entry name" value="Ribonuclease Z/Hydroxyacylglutathione hydrolase-like"/>
    <property type="match status" value="1"/>
</dbReference>
<keyword evidence="12" id="KW-0046">Antibiotic resistance</keyword>
<accession>A0A1M7ZI46</accession>
<evidence type="ECO:0000256" key="8">
    <source>
        <dbReference type="ARBA" id="ARBA00022729"/>
    </source>
</evidence>
<evidence type="ECO:0000256" key="1">
    <source>
        <dbReference type="ARBA" id="ARBA00001526"/>
    </source>
</evidence>
<keyword evidence="10" id="KW-0378">Hydrolase</keyword>
<evidence type="ECO:0000256" key="7">
    <source>
        <dbReference type="ARBA" id="ARBA00022723"/>
    </source>
</evidence>
<dbReference type="InterPro" id="IPR001279">
    <property type="entry name" value="Metallo-B-lactamas"/>
</dbReference>
<reference evidence="15" key="1">
    <citation type="submission" date="2016-12" db="EMBL/GenBank/DDBJ databases">
        <authorList>
            <person name="Varghese N."/>
            <person name="Submissions S."/>
        </authorList>
    </citation>
    <scope>NUCLEOTIDE SEQUENCE [LARGE SCALE GENOMIC DNA]</scope>
    <source>
        <strain evidence="15">DSM 25035</strain>
    </source>
</reference>
<comment type="subcellular location">
    <subcellularLocation>
        <location evidence="3">Periplasm</location>
    </subcellularLocation>
</comment>
<keyword evidence="8" id="KW-0732">Signal</keyword>
<dbReference type="GO" id="GO:0008270">
    <property type="term" value="F:zinc ion binding"/>
    <property type="evidence" value="ECO:0007669"/>
    <property type="project" value="InterPro"/>
</dbReference>
<evidence type="ECO:0000256" key="12">
    <source>
        <dbReference type="ARBA" id="ARBA00023251"/>
    </source>
</evidence>